<dbReference type="SUPFAM" id="SSF111337">
    <property type="entry name" value="QueA-like"/>
    <property type="match status" value="1"/>
</dbReference>
<reference evidence="6" key="1">
    <citation type="journal article" date="2019" name="Int. J. Syst. Evol. Microbiol.">
        <title>The Global Catalogue of Microorganisms (GCM) 10K type strain sequencing project: providing services to taxonomists for standard genome sequencing and annotation.</title>
        <authorList>
            <consortium name="The Broad Institute Genomics Platform"/>
            <consortium name="The Broad Institute Genome Sequencing Center for Infectious Disease"/>
            <person name="Wu L."/>
            <person name="Ma J."/>
        </authorList>
    </citation>
    <scope>NUCLEOTIDE SEQUENCE [LARGE SCALE GENOMIC DNA]</scope>
    <source>
        <strain evidence="6">CGMCC 4.7289</strain>
    </source>
</reference>
<accession>A0ABV8LVH3</accession>
<keyword evidence="6" id="KW-1185">Reference proteome</keyword>
<dbReference type="Gene3D" id="3.40.1780.10">
    <property type="entry name" value="QueA-like"/>
    <property type="match status" value="1"/>
</dbReference>
<keyword evidence="4" id="KW-0671">Queuosine biosynthesis</keyword>
<evidence type="ECO:0000256" key="3">
    <source>
        <dbReference type="ARBA" id="ARBA00022691"/>
    </source>
</evidence>
<dbReference type="InterPro" id="IPR042118">
    <property type="entry name" value="QueA_dom1"/>
</dbReference>
<evidence type="ECO:0000256" key="1">
    <source>
        <dbReference type="ARBA" id="ARBA00022490"/>
    </source>
</evidence>
<sequence length="342" mass="37272">MTATLEFTLAPELEAHEPPEARGLARDEVRLLVGSADGVSHHRFADLPSLLRAGDVLVVNTSATMASAVDTVDKEFVVHFSTRQPDGRWVVEVRRPVGGSTQPYFDAYSGLRLTLSGGVVVRLAEAYSDRLWIAEVSVDSVPRYLRAHGRPIRYSYVERDWPLWAYRSVFAISTPDDREGSAEMPSASRPFTEALVTRLASRGVVIAPITLHTGVASPEAHERPYPERFEVPETTARLVTQARAAGGRVIAVGTTAVRALETAARADGSVQAAAGWTDVVVTPERGVRVIDGLLTGFHEPKASHLLMLSAIAGEDLLSTCYREAVEHGYLWHEFGDLNLLVP</sequence>
<evidence type="ECO:0000256" key="2">
    <source>
        <dbReference type="ARBA" id="ARBA00022679"/>
    </source>
</evidence>
<dbReference type="EMBL" id="JBHSAY010000015">
    <property type="protein sequence ID" value="MFC4134524.1"/>
    <property type="molecule type" value="Genomic_DNA"/>
</dbReference>
<organism evidence="5 6">
    <name type="scientific">Hamadaea flava</name>
    <dbReference type="NCBI Taxonomy" id="1742688"/>
    <lineage>
        <taxon>Bacteria</taxon>
        <taxon>Bacillati</taxon>
        <taxon>Actinomycetota</taxon>
        <taxon>Actinomycetes</taxon>
        <taxon>Micromonosporales</taxon>
        <taxon>Micromonosporaceae</taxon>
        <taxon>Hamadaea</taxon>
    </lineage>
</organism>
<name>A0ABV8LVH3_9ACTN</name>
<proteinExistence type="predicted"/>
<dbReference type="Proteomes" id="UP001595816">
    <property type="component" value="Unassembled WGS sequence"/>
</dbReference>
<keyword evidence="2" id="KW-0808">Transferase</keyword>
<dbReference type="PANTHER" id="PTHR30307">
    <property type="entry name" value="S-ADENOSYLMETHIONINE:TRNA RIBOSYLTRANSFERASE-ISOMERASE"/>
    <property type="match status" value="1"/>
</dbReference>
<dbReference type="Gene3D" id="2.40.10.240">
    <property type="entry name" value="QueA-like"/>
    <property type="match status" value="1"/>
</dbReference>
<dbReference type="InterPro" id="IPR042119">
    <property type="entry name" value="QueA_dom2"/>
</dbReference>
<comment type="caution">
    <text evidence="5">The sequence shown here is derived from an EMBL/GenBank/DDBJ whole genome shotgun (WGS) entry which is preliminary data.</text>
</comment>
<keyword evidence="1" id="KW-0963">Cytoplasm</keyword>
<evidence type="ECO:0000313" key="5">
    <source>
        <dbReference type="EMBL" id="MFC4134524.1"/>
    </source>
</evidence>
<dbReference type="InterPro" id="IPR003699">
    <property type="entry name" value="QueA"/>
</dbReference>
<keyword evidence="3" id="KW-0949">S-adenosyl-L-methionine</keyword>
<protein>
    <submittedName>
        <fullName evidence="5">S-adenosylmethionine:tRNA ribosyltransferase-isomerase</fullName>
    </submittedName>
</protein>
<dbReference type="InterPro" id="IPR036100">
    <property type="entry name" value="QueA_sf"/>
</dbReference>
<evidence type="ECO:0000256" key="4">
    <source>
        <dbReference type="ARBA" id="ARBA00022785"/>
    </source>
</evidence>
<dbReference type="Pfam" id="PF02547">
    <property type="entry name" value="Queuosine_synth"/>
    <property type="match status" value="1"/>
</dbReference>
<dbReference type="RefSeq" id="WP_253761327.1">
    <property type="nucleotide sequence ID" value="NZ_JAMZDZ010000001.1"/>
</dbReference>
<evidence type="ECO:0000313" key="6">
    <source>
        <dbReference type="Proteomes" id="UP001595816"/>
    </source>
</evidence>
<dbReference type="PANTHER" id="PTHR30307:SF0">
    <property type="entry name" value="S-ADENOSYLMETHIONINE:TRNA RIBOSYLTRANSFERASE-ISOMERASE"/>
    <property type="match status" value="1"/>
</dbReference>
<gene>
    <name evidence="5" type="ORF">ACFOZ4_28270</name>
</gene>